<reference evidence="1 2" key="1">
    <citation type="submission" date="2024-06" db="EMBL/GenBank/DDBJ databases">
        <title>Complete genome of Phlyctema vagabunda strain 19-DSS-EL-015.</title>
        <authorList>
            <person name="Fiorenzani C."/>
        </authorList>
    </citation>
    <scope>NUCLEOTIDE SEQUENCE [LARGE SCALE GENOMIC DNA]</scope>
    <source>
        <strain evidence="1 2">19-DSS-EL-015</strain>
    </source>
</reference>
<comment type="caution">
    <text evidence="1">The sequence shown here is derived from an EMBL/GenBank/DDBJ whole genome shotgun (WGS) entry which is preliminary data.</text>
</comment>
<evidence type="ECO:0000313" key="2">
    <source>
        <dbReference type="Proteomes" id="UP001629113"/>
    </source>
</evidence>
<proteinExistence type="predicted"/>
<accession>A0ABR4PY74</accession>
<sequence>MVVTEVAILPLSPGAALSAPAIARFKEAKATLEKAHHYDFYFFQQVEDPSIIYILGSWPSVAAHQAFLPSTENQRLLTLLRDEVNADQIQMFHVDGDLLHSQESRSSFFDVPLISCSRHFVPTKKKDGFINKFGEVEPIFRDYIKPTDVKGGWRIEKEEVAGTEREEWVLLSGFDSVEHHQGLRKSDGFTQYREIEQFVSAVEVCHLKKIEGL</sequence>
<keyword evidence="2" id="KW-1185">Reference proteome</keyword>
<dbReference type="PANTHER" id="PTHR42052:SF1">
    <property type="entry name" value="ABM DOMAIN-CONTAINING PROTEIN"/>
    <property type="match status" value="1"/>
</dbReference>
<dbReference type="InterPro" id="IPR011008">
    <property type="entry name" value="Dimeric_a/b-barrel"/>
</dbReference>
<dbReference type="PANTHER" id="PTHR42052">
    <property type="entry name" value="ABM DOMAIN-CONTAINING PROTEIN"/>
    <property type="match status" value="1"/>
</dbReference>
<evidence type="ECO:0008006" key="3">
    <source>
        <dbReference type="Google" id="ProtNLM"/>
    </source>
</evidence>
<dbReference type="Gene3D" id="3.30.70.100">
    <property type="match status" value="2"/>
</dbReference>
<dbReference type="Proteomes" id="UP001629113">
    <property type="component" value="Unassembled WGS sequence"/>
</dbReference>
<protein>
    <recommendedName>
        <fullName evidence="3">ABM domain-containing protein</fullName>
    </recommendedName>
</protein>
<organism evidence="1 2">
    <name type="scientific">Phlyctema vagabunda</name>
    <dbReference type="NCBI Taxonomy" id="108571"/>
    <lineage>
        <taxon>Eukaryota</taxon>
        <taxon>Fungi</taxon>
        <taxon>Dikarya</taxon>
        <taxon>Ascomycota</taxon>
        <taxon>Pezizomycotina</taxon>
        <taxon>Leotiomycetes</taxon>
        <taxon>Helotiales</taxon>
        <taxon>Dermateaceae</taxon>
        <taxon>Phlyctema</taxon>
    </lineage>
</organism>
<name>A0ABR4PY74_9HELO</name>
<evidence type="ECO:0000313" key="1">
    <source>
        <dbReference type="EMBL" id="KAL3428298.1"/>
    </source>
</evidence>
<gene>
    <name evidence="1" type="ORF">PVAG01_01807</name>
</gene>
<dbReference type="EMBL" id="JBFCZG010000001">
    <property type="protein sequence ID" value="KAL3428298.1"/>
    <property type="molecule type" value="Genomic_DNA"/>
</dbReference>
<dbReference type="SUPFAM" id="SSF54909">
    <property type="entry name" value="Dimeric alpha+beta barrel"/>
    <property type="match status" value="1"/>
</dbReference>